<dbReference type="InterPro" id="IPR015191">
    <property type="entry name" value="SelB_WHD4"/>
</dbReference>
<evidence type="ECO:0000313" key="3">
    <source>
        <dbReference type="EMBL" id="OUC93592.1"/>
    </source>
</evidence>
<evidence type="ECO:0000259" key="2">
    <source>
        <dbReference type="PROSITE" id="PS51722"/>
    </source>
</evidence>
<dbReference type="CDD" id="cd04171">
    <property type="entry name" value="SelB"/>
    <property type="match status" value="1"/>
</dbReference>
<dbReference type="InterPro" id="IPR000795">
    <property type="entry name" value="T_Tr_GTP-bd_dom"/>
</dbReference>
<dbReference type="Gene3D" id="1.10.10.10">
    <property type="entry name" value="Winged helix-like DNA-binding domain superfamily/Winged helix DNA-binding domain"/>
    <property type="match status" value="1"/>
</dbReference>
<gene>
    <name evidence="3" type="ORF">CA984_25820</name>
</gene>
<comment type="caution">
    <text evidence="3">The sequence shown here is derived from an EMBL/GenBank/DDBJ whole genome shotgun (WGS) entry which is preliminary data.</text>
</comment>
<accession>A0A243RFU1</accession>
<dbReference type="Pfam" id="PF09107">
    <property type="entry name" value="WHD_3rd_SelB"/>
    <property type="match status" value="1"/>
</dbReference>
<evidence type="ECO:0000256" key="1">
    <source>
        <dbReference type="ARBA" id="ARBA00023134"/>
    </source>
</evidence>
<dbReference type="GO" id="GO:0005829">
    <property type="term" value="C:cytosol"/>
    <property type="evidence" value="ECO:0007669"/>
    <property type="project" value="TreeGrafter"/>
</dbReference>
<dbReference type="InterPro" id="IPR027417">
    <property type="entry name" value="P-loop_NTPase"/>
</dbReference>
<dbReference type="AlphaFoldDB" id="A0A243RFU1"/>
<dbReference type="GO" id="GO:0003723">
    <property type="term" value="F:RNA binding"/>
    <property type="evidence" value="ECO:0007669"/>
    <property type="project" value="InterPro"/>
</dbReference>
<dbReference type="EMBL" id="NGFP01000131">
    <property type="protein sequence ID" value="OUC93592.1"/>
    <property type="molecule type" value="Genomic_DNA"/>
</dbReference>
<dbReference type="Proteomes" id="UP000194761">
    <property type="component" value="Unassembled WGS sequence"/>
</dbReference>
<dbReference type="GO" id="GO:0003924">
    <property type="term" value="F:GTPase activity"/>
    <property type="evidence" value="ECO:0007669"/>
    <property type="project" value="InterPro"/>
</dbReference>
<dbReference type="Gene3D" id="2.40.30.10">
    <property type="entry name" value="Translation factors"/>
    <property type="match status" value="1"/>
</dbReference>
<dbReference type="RefSeq" id="WP_086576145.1">
    <property type="nucleotide sequence ID" value="NZ_NGFP01000131.1"/>
</dbReference>
<dbReference type="SUPFAM" id="SSF50447">
    <property type="entry name" value="Translation proteins"/>
    <property type="match status" value="1"/>
</dbReference>
<evidence type="ECO:0000313" key="4">
    <source>
        <dbReference type="Proteomes" id="UP000194761"/>
    </source>
</evidence>
<keyword evidence="4" id="KW-1185">Reference proteome</keyword>
<keyword evidence="3" id="KW-0648">Protein biosynthesis</keyword>
<reference evidence="3 4" key="1">
    <citation type="submission" date="2017-05" db="EMBL/GenBank/DDBJ databases">
        <title>Biotechnological potential of actinobacteria isolated from South African environments.</title>
        <authorList>
            <person name="Le Roes-Hill M."/>
            <person name="Prins A."/>
            <person name="Durrell K.A."/>
        </authorList>
    </citation>
    <scope>NUCLEOTIDE SEQUENCE [LARGE SCALE GENOMIC DNA]</scope>
    <source>
        <strain evidence="3">M26</strain>
    </source>
</reference>
<keyword evidence="1" id="KW-0547">Nucleotide-binding</keyword>
<dbReference type="InterPro" id="IPR036390">
    <property type="entry name" value="WH_DNA-bd_sf"/>
</dbReference>
<protein>
    <submittedName>
        <fullName evidence="3">Selenocysteine-specific translation elongation factor</fullName>
    </submittedName>
</protein>
<dbReference type="Pfam" id="PF00009">
    <property type="entry name" value="GTP_EFTU"/>
    <property type="match status" value="1"/>
</dbReference>
<keyword evidence="1" id="KW-0342">GTP-binding</keyword>
<sequence length="626" mass="65460">MHVVATAGHVDHGKSTLVRALTGMEPDRLAEERRRGLTIELGYAWTTLPSGERLAFVDVPGHERFLGTMLAGVGPAPAVMFVVAADEGWMPQSEEHLVALEALGVRHALLAVTRADLADPEPVIGRARARMAASGLGAAEARAVSGRTGQGLGELREALDRLVAALPAPRPEAPVRLWIDRVFSVRGSGTVVTGTLPEGTIAVGDELSLLDGPVRVRGLQCLNEPLTSVTGVARVAVNLRGHGVPERGQALVTPGGWTCTDLVDVRLSPVGGPRTSGLAGLSGSGEAAEAAGDGLWGSETAQVRGPGGRDGAGLPPRLTAHIGSAAVVCEVRPLGGPIVRLRLARALPLHLGDVLLLRDPGRDRSEVRVLAGASVLDARPPALRRRGAARERADRLAAARPDAASLLRDHPLLRAGDLLAMGCVPTGRPVCGDWHADPAYWSELGERLAEAVRRHAAEHPLEPGMPVEAARHALGLPDRRLVAALVRPPLAVADGRIVSGPPDLPAPVARAVGRLRAELSAHPFRAPEAGRLAELGLGPRELAAAVRAGALLRVADGIVLPPGAQARAAELLARLPQPFTVSQARQALDTSRRVAVPLLELLDRGGLTERVDEVHRRCRPQAPGGS</sequence>
<dbReference type="InterPro" id="IPR050055">
    <property type="entry name" value="EF-Tu_GTPase"/>
</dbReference>
<dbReference type="Gene3D" id="3.40.50.300">
    <property type="entry name" value="P-loop containing nucleotide triphosphate hydrolases"/>
    <property type="match status" value="1"/>
</dbReference>
<organism evidence="3 4">
    <name type="scientific">Streptosporangium minutum</name>
    <dbReference type="NCBI Taxonomy" id="569862"/>
    <lineage>
        <taxon>Bacteria</taxon>
        <taxon>Bacillati</taxon>
        <taxon>Actinomycetota</taxon>
        <taxon>Actinomycetes</taxon>
        <taxon>Streptosporangiales</taxon>
        <taxon>Streptosporangiaceae</taxon>
        <taxon>Streptosporangium</taxon>
    </lineage>
</organism>
<dbReference type="GO" id="GO:0001514">
    <property type="term" value="P:selenocysteine incorporation"/>
    <property type="evidence" value="ECO:0007669"/>
    <property type="project" value="InterPro"/>
</dbReference>
<name>A0A243RFU1_9ACTN</name>
<feature type="domain" description="Tr-type G" evidence="2">
    <location>
        <begin position="1"/>
        <end position="170"/>
    </location>
</feature>
<dbReference type="SUPFAM" id="SSF46785">
    <property type="entry name" value="Winged helix' DNA-binding domain"/>
    <property type="match status" value="1"/>
</dbReference>
<dbReference type="InterPro" id="IPR009000">
    <property type="entry name" value="Transl_B-barrel_sf"/>
</dbReference>
<proteinExistence type="predicted"/>
<dbReference type="PANTHER" id="PTHR43721:SF22">
    <property type="entry name" value="ELONGATION FACTOR TU, MITOCHONDRIAL"/>
    <property type="match status" value="1"/>
</dbReference>
<keyword evidence="3" id="KW-0251">Elongation factor</keyword>
<dbReference type="PROSITE" id="PS51722">
    <property type="entry name" value="G_TR_2"/>
    <property type="match status" value="1"/>
</dbReference>
<dbReference type="InterPro" id="IPR036388">
    <property type="entry name" value="WH-like_DNA-bd_sf"/>
</dbReference>
<dbReference type="PANTHER" id="PTHR43721">
    <property type="entry name" value="ELONGATION FACTOR TU-RELATED"/>
    <property type="match status" value="1"/>
</dbReference>
<dbReference type="GO" id="GO:0005525">
    <property type="term" value="F:GTP binding"/>
    <property type="evidence" value="ECO:0007669"/>
    <property type="project" value="UniProtKB-KW"/>
</dbReference>
<dbReference type="SUPFAM" id="SSF52540">
    <property type="entry name" value="P-loop containing nucleoside triphosphate hydrolases"/>
    <property type="match status" value="1"/>
</dbReference>
<dbReference type="GO" id="GO:0003746">
    <property type="term" value="F:translation elongation factor activity"/>
    <property type="evidence" value="ECO:0007669"/>
    <property type="project" value="UniProtKB-KW"/>
</dbReference>